<evidence type="ECO:0000256" key="1">
    <source>
        <dbReference type="SAM" id="SignalP"/>
    </source>
</evidence>
<dbReference type="SUPFAM" id="SSF56496">
    <property type="entry name" value="Fibrinogen C-terminal domain-like"/>
    <property type="match status" value="1"/>
</dbReference>
<proteinExistence type="predicted"/>
<organism evidence="3 4">
    <name type="scientific">Owenia fusiformis</name>
    <name type="common">Polychaete worm</name>
    <dbReference type="NCBI Taxonomy" id="6347"/>
    <lineage>
        <taxon>Eukaryota</taxon>
        <taxon>Metazoa</taxon>
        <taxon>Spiralia</taxon>
        <taxon>Lophotrochozoa</taxon>
        <taxon>Annelida</taxon>
        <taxon>Polychaeta</taxon>
        <taxon>Sedentaria</taxon>
        <taxon>Canalipalpata</taxon>
        <taxon>Sabellida</taxon>
        <taxon>Oweniida</taxon>
        <taxon>Oweniidae</taxon>
        <taxon>Owenia</taxon>
    </lineage>
</organism>
<dbReference type="AlphaFoldDB" id="A0A8S4Q6X1"/>
<name>A0A8S4Q6X1_OWEFU</name>
<sequence length="315" mass="35970">MKICGPLLLFISFFLHDTSQDYGMNGGKSTKFYHTFGCIYEIPTIRTEEMTLGLQDMEIGILQCLTTCQKSEQPKCVAVNYNIKDATCQLLAKQPKFKYELRRAKEWRVYSEKPLAVLDLPQDCNGIQGPRYDMIQPDLEKPPFQVNCNNYRTLIQRQYADTNAYFEARTWSDYRSGFNGSDGSFWVGLENIHALISTYSYSVSFNIKDSNSNWKRATYSDFSISDENDGYRLQIGGFQPGGGLQDDIFNNGENNNINGSMFLTKENITESNSCASQGGWWYNNCTAVNFNTAKGKKFWGNIQDISKVNIFLVRK</sequence>
<feature type="domain" description="Fibrinogen C-terminal" evidence="2">
    <location>
        <begin position="115"/>
        <end position="291"/>
    </location>
</feature>
<evidence type="ECO:0000259" key="2">
    <source>
        <dbReference type="PROSITE" id="PS51406"/>
    </source>
</evidence>
<evidence type="ECO:0000313" key="4">
    <source>
        <dbReference type="Proteomes" id="UP000749559"/>
    </source>
</evidence>
<reference evidence="3" key="1">
    <citation type="submission" date="2022-03" db="EMBL/GenBank/DDBJ databases">
        <authorList>
            <person name="Martin C."/>
        </authorList>
    </citation>
    <scope>NUCLEOTIDE SEQUENCE</scope>
</reference>
<dbReference type="InterPro" id="IPR050373">
    <property type="entry name" value="Fibrinogen_C-term_domain"/>
</dbReference>
<feature type="chain" id="PRO_5035949932" description="Fibrinogen C-terminal domain-containing protein" evidence="1">
    <location>
        <begin position="21"/>
        <end position="315"/>
    </location>
</feature>
<dbReference type="Proteomes" id="UP000749559">
    <property type="component" value="Unassembled WGS sequence"/>
</dbReference>
<protein>
    <recommendedName>
        <fullName evidence="2">Fibrinogen C-terminal domain-containing protein</fullName>
    </recommendedName>
</protein>
<dbReference type="Gene3D" id="3.90.215.10">
    <property type="entry name" value="Gamma Fibrinogen, chain A, domain 1"/>
    <property type="match status" value="1"/>
</dbReference>
<dbReference type="Pfam" id="PF00024">
    <property type="entry name" value="PAN_1"/>
    <property type="match status" value="1"/>
</dbReference>
<gene>
    <name evidence="3" type="ORF">OFUS_LOCUS25353</name>
</gene>
<keyword evidence="4" id="KW-1185">Reference proteome</keyword>
<dbReference type="InterPro" id="IPR002181">
    <property type="entry name" value="Fibrinogen_a/b/g_C_dom"/>
</dbReference>
<dbReference type="SMART" id="SM00186">
    <property type="entry name" value="FBG"/>
    <property type="match status" value="1"/>
</dbReference>
<accession>A0A8S4Q6X1</accession>
<dbReference type="Pfam" id="PF00147">
    <property type="entry name" value="Fibrinogen_C"/>
    <property type="match status" value="1"/>
</dbReference>
<dbReference type="InterPro" id="IPR014716">
    <property type="entry name" value="Fibrinogen_a/b/g_C_1"/>
</dbReference>
<dbReference type="PROSITE" id="PS51406">
    <property type="entry name" value="FIBRINOGEN_C_2"/>
    <property type="match status" value="1"/>
</dbReference>
<dbReference type="PANTHER" id="PTHR19143">
    <property type="entry name" value="FIBRINOGEN/TENASCIN/ANGIOPOEITIN"/>
    <property type="match status" value="1"/>
</dbReference>
<dbReference type="GO" id="GO:0005615">
    <property type="term" value="C:extracellular space"/>
    <property type="evidence" value="ECO:0007669"/>
    <property type="project" value="TreeGrafter"/>
</dbReference>
<evidence type="ECO:0000313" key="3">
    <source>
        <dbReference type="EMBL" id="CAH1801573.1"/>
    </source>
</evidence>
<feature type="signal peptide" evidence="1">
    <location>
        <begin position="1"/>
        <end position="20"/>
    </location>
</feature>
<keyword evidence="1" id="KW-0732">Signal</keyword>
<dbReference type="InterPro" id="IPR003609">
    <property type="entry name" value="Pan_app"/>
</dbReference>
<dbReference type="InterPro" id="IPR036056">
    <property type="entry name" value="Fibrinogen-like_C"/>
</dbReference>
<dbReference type="EMBL" id="CAIIXF020000012">
    <property type="protein sequence ID" value="CAH1801573.1"/>
    <property type="molecule type" value="Genomic_DNA"/>
</dbReference>
<dbReference type="OrthoDB" id="6345539at2759"/>
<comment type="caution">
    <text evidence="3">The sequence shown here is derived from an EMBL/GenBank/DDBJ whole genome shotgun (WGS) entry which is preliminary data.</text>
</comment>